<evidence type="ECO:0000259" key="2">
    <source>
        <dbReference type="Pfam" id="PF13183"/>
    </source>
</evidence>
<dbReference type="InterPro" id="IPR017896">
    <property type="entry name" value="4Fe4S_Fe-S-bd"/>
</dbReference>
<proteinExistence type="predicted"/>
<dbReference type="EMBL" id="OJIN01000202">
    <property type="protein sequence ID" value="SPD75433.1"/>
    <property type="molecule type" value="Genomic_DNA"/>
</dbReference>
<dbReference type="InterPro" id="IPR051460">
    <property type="entry name" value="HdrC_iron-sulfur_subunit"/>
</dbReference>
<dbReference type="Pfam" id="PF13183">
    <property type="entry name" value="Fer4_8"/>
    <property type="match status" value="1"/>
</dbReference>
<protein>
    <recommendedName>
        <fullName evidence="4">(Fe-S)-binding protein</fullName>
    </recommendedName>
</protein>
<dbReference type="GO" id="GO:0005886">
    <property type="term" value="C:plasma membrane"/>
    <property type="evidence" value="ECO:0007669"/>
    <property type="project" value="TreeGrafter"/>
</dbReference>
<evidence type="ECO:0000313" key="3">
    <source>
        <dbReference type="EMBL" id="SPD75433.1"/>
    </source>
</evidence>
<feature type="domain" description="4Fe-4S ferredoxin-type" evidence="2">
    <location>
        <begin position="13"/>
        <end position="94"/>
    </location>
</feature>
<dbReference type="GO" id="GO:0016491">
    <property type="term" value="F:oxidoreductase activity"/>
    <property type="evidence" value="ECO:0007669"/>
    <property type="project" value="UniProtKB-ARBA"/>
</dbReference>
<sequence length="399" mass="43979">MAFENVSKYKEQIYRCNTCGRCPRGPWDPNQPTVLPLPERQCPIYETHKMLSYSAQGMILIIRDLLEGKIQPYESLISAVYECLLCQHCNAVCAATNAIPLGELECAQIFQALRADLVDMGVAPPASMKNVNNKIQDKHNRMGNDRPRGAWAEGMNIPAKGATMIFAGCTAAYQNKEVVQSLAKIMQEAGMDFGMLEDEWCCGALQYDSGLLHDFRASVQHNVDAIRNTGAKEIVMVCADGYKTIKNDYPKYAGNLGFDVIHSSELIARLLNNNQISFTKKIDLGGMATYFDPCLLARANNVIDQPRNIINAIPGIRHVEMEGFGKYTNCCGRPIVNPVSKETYLRAGRDRIKDALAVEARAIITGCVNCKQSMTVAATKLGAEIKVMDIAELVTQAIA</sequence>
<dbReference type="Pfam" id="PF02754">
    <property type="entry name" value="CCG"/>
    <property type="match status" value="2"/>
</dbReference>
<dbReference type="PANTHER" id="PTHR43255">
    <property type="entry name" value="IRON-SULFUR-BINDING OXIDOREDUCTASE FADF-RELATED-RELATED"/>
    <property type="match status" value="1"/>
</dbReference>
<name>A0A445N172_9BACT</name>
<evidence type="ECO:0000259" key="1">
    <source>
        <dbReference type="Pfam" id="PF02754"/>
    </source>
</evidence>
<organism evidence="3">
    <name type="scientific">uncultured Desulfobacterium sp</name>
    <dbReference type="NCBI Taxonomy" id="201089"/>
    <lineage>
        <taxon>Bacteria</taxon>
        <taxon>Pseudomonadati</taxon>
        <taxon>Thermodesulfobacteriota</taxon>
        <taxon>Desulfobacteria</taxon>
        <taxon>Desulfobacterales</taxon>
        <taxon>Desulfobacteriaceae</taxon>
        <taxon>Desulfobacterium</taxon>
        <taxon>environmental samples</taxon>
    </lineage>
</organism>
<reference evidence="3" key="1">
    <citation type="submission" date="2018-01" db="EMBL/GenBank/DDBJ databases">
        <authorList>
            <person name="Regsiter A."/>
            <person name="William W."/>
        </authorList>
    </citation>
    <scope>NUCLEOTIDE SEQUENCE</scope>
    <source>
        <strain evidence="3">TRIP AH-1</strain>
    </source>
</reference>
<evidence type="ECO:0008006" key="4">
    <source>
        <dbReference type="Google" id="ProtNLM"/>
    </source>
</evidence>
<dbReference type="AlphaFoldDB" id="A0A445N172"/>
<gene>
    <name evidence="3" type="ORF">PITCH_A590004</name>
</gene>
<dbReference type="PANTHER" id="PTHR43255:SF2">
    <property type="entry name" value="HETERODISULFIDE REDUCTASE RELATED PROTEIN"/>
    <property type="match status" value="1"/>
</dbReference>
<feature type="domain" description="Cysteine-rich" evidence="1">
    <location>
        <begin position="289"/>
        <end position="373"/>
    </location>
</feature>
<feature type="domain" description="Cysteine-rich" evidence="1">
    <location>
        <begin position="165"/>
        <end position="239"/>
    </location>
</feature>
<dbReference type="InterPro" id="IPR004017">
    <property type="entry name" value="Cys_rich_dom"/>
</dbReference>
<accession>A0A445N172</accession>